<accession>A0A7W6FRT0</accession>
<keyword evidence="2" id="KW-0732">Signal</keyword>
<evidence type="ECO:0000313" key="4">
    <source>
        <dbReference type="Proteomes" id="UP000571950"/>
    </source>
</evidence>
<feature type="signal peptide" evidence="2">
    <location>
        <begin position="1"/>
        <end position="24"/>
    </location>
</feature>
<sequence length="517" mass="52819">MMMKSNIAKFLLAGCAVAALSACGADDVASPGSGGDITINNPSPTPSPTPTPGTGTVEAAGGCPTIEVPLTDSGTITGPTGTWRVCTLPAKITTSTTLPKISGLLYELAGRVDVGDDLGATPTSGEKSVTLTIQPGVILYGKAISWLAVNRGNKLMAVGEADKPIIFTSQQNISGSNSDNSSGQWGGVVLLGRAQVTDCEATSATPGTTACYRNTEGAAAPAYYGGVTNNDSSGELKYVQIRYSGYVLSADKELQGLTPSGVGTGTKMEYIQIHNSSDDGIEMFGGQPVLKHIVITGAEDDSLDIDTGAKAFAQYVIAVQRANVADSMIEGDSDNTVDNDTPRTHFRLANFTFVTNAVAGNGAAIMMRGGMDATLVNGVVVAPNQPCLQLRNAKTVQTSGTDEQGPPVFHSVVMQCGGSAAIIDGSGVTAAQTRTIFEAGTNNNAAFTASLANLFVNGAKETAIPAFDASTLGSALAKTDYIGAVKDANDTWYKGWTCDSATAGFGSGSACTSLPTA</sequence>
<evidence type="ECO:0008006" key="5">
    <source>
        <dbReference type="Google" id="ProtNLM"/>
    </source>
</evidence>
<feature type="chain" id="PRO_5031280822" description="Secreted protein" evidence="2">
    <location>
        <begin position="25"/>
        <end position="517"/>
    </location>
</feature>
<keyword evidence="4" id="KW-1185">Reference proteome</keyword>
<evidence type="ECO:0000256" key="2">
    <source>
        <dbReference type="SAM" id="SignalP"/>
    </source>
</evidence>
<reference evidence="3 4" key="1">
    <citation type="submission" date="2020-08" db="EMBL/GenBank/DDBJ databases">
        <title>Genomic Encyclopedia of Type Strains, Phase IV (KMG-IV): sequencing the most valuable type-strain genomes for metagenomic binning, comparative biology and taxonomic classification.</title>
        <authorList>
            <person name="Goeker M."/>
        </authorList>
    </citation>
    <scope>NUCLEOTIDE SEQUENCE [LARGE SCALE GENOMIC DNA]</scope>
    <source>
        <strain evidence="3 4">DSM 26189</strain>
    </source>
</reference>
<organism evidence="3 4">
    <name type="scientific">Sphingobium jiangsuense</name>
    <dbReference type="NCBI Taxonomy" id="870476"/>
    <lineage>
        <taxon>Bacteria</taxon>
        <taxon>Pseudomonadati</taxon>
        <taxon>Pseudomonadota</taxon>
        <taxon>Alphaproteobacteria</taxon>
        <taxon>Sphingomonadales</taxon>
        <taxon>Sphingomonadaceae</taxon>
        <taxon>Sphingobium</taxon>
    </lineage>
</organism>
<dbReference type="PROSITE" id="PS51257">
    <property type="entry name" value="PROKAR_LIPOPROTEIN"/>
    <property type="match status" value="1"/>
</dbReference>
<gene>
    <name evidence="3" type="ORF">GGR43_003726</name>
</gene>
<dbReference type="EMBL" id="JACIDT010000017">
    <property type="protein sequence ID" value="MBB3927987.1"/>
    <property type="molecule type" value="Genomic_DNA"/>
</dbReference>
<proteinExistence type="predicted"/>
<feature type="region of interest" description="Disordered" evidence="1">
    <location>
        <begin position="34"/>
        <end position="55"/>
    </location>
</feature>
<comment type="caution">
    <text evidence="3">The sequence shown here is derived from an EMBL/GenBank/DDBJ whole genome shotgun (WGS) entry which is preliminary data.</text>
</comment>
<dbReference type="PANTHER" id="PTHR41339:SF1">
    <property type="entry name" value="SECRETED PROTEIN"/>
    <property type="match status" value="1"/>
</dbReference>
<dbReference type="RefSeq" id="WP_188073408.1">
    <property type="nucleotide sequence ID" value="NZ_BSPS01000027.1"/>
</dbReference>
<protein>
    <recommendedName>
        <fullName evidence="5">Secreted protein</fullName>
    </recommendedName>
</protein>
<evidence type="ECO:0000313" key="3">
    <source>
        <dbReference type="EMBL" id="MBB3927987.1"/>
    </source>
</evidence>
<dbReference type="PANTHER" id="PTHR41339">
    <property type="entry name" value="LIPL48"/>
    <property type="match status" value="1"/>
</dbReference>
<dbReference type="Proteomes" id="UP000571950">
    <property type="component" value="Unassembled WGS sequence"/>
</dbReference>
<dbReference type="AlphaFoldDB" id="A0A7W6FRT0"/>
<name>A0A7W6FRT0_9SPHN</name>
<evidence type="ECO:0000256" key="1">
    <source>
        <dbReference type="SAM" id="MobiDB-lite"/>
    </source>
</evidence>